<evidence type="ECO:0000256" key="7">
    <source>
        <dbReference type="ARBA" id="ARBA00023288"/>
    </source>
</evidence>
<dbReference type="InterPro" id="IPR057336">
    <property type="entry name" value="GerAC_N"/>
</dbReference>
<evidence type="ECO:0000256" key="6">
    <source>
        <dbReference type="ARBA" id="ARBA00023139"/>
    </source>
</evidence>
<evidence type="ECO:0000313" key="11">
    <source>
        <dbReference type="Proteomes" id="UP000199735"/>
    </source>
</evidence>
<gene>
    <name evidence="10" type="ORF">SAMN04489762_1251</name>
</gene>
<dbReference type="GO" id="GO:0009847">
    <property type="term" value="P:spore germination"/>
    <property type="evidence" value="ECO:0007669"/>
    <property type="project" value="InterPro"/>
</dbReference>
<dbReference type="PROSITE" id="PS51257">
    <property type="entry name" value="PROKAR_LIPOPROTEIN"/>
    <property type="match status" value="1"/>
</dbReference>
<comment type="subcellular location">
    <subcellularLocation>
        <location evidence="1">Membrane</location>
        <topology evidence="1">Lipid-anchor</topology>
    </subcellularLocation>
</comment>
<keyword evidence="5" id="KW-0472">Membrane</keyword>
<evidence type="ECO:0000256" key="5">
    <source>
        <dbReference type="ARBA" id="ARBA00023136"/>
    </source>
</evidence>
<dbReference type="Pfam" id="PF05504">
    <property type="entry name" value="Spore_GerAC"/>
    <property type="match status" value="1"/>
</dbReference>
<dbReference type="AlphaFoldDB" id="A0AAX2EDP8"/>
<keyword evidence="3" id="KW-0309">Germination</keyword>
<evidence type="ECO:0000259" key="9">
    <source>
        <dbReference type="Pfam" id="PF25198"/>
    </source>
</evidence>
<reference evidence="10 11" key="1">
    <citation type="submission" date="2016-10" db="EMBL/GenBank/DDBJ databases">
        <authorList>
            <person name="Varghese N."/>
            <person name="Submissions S."/>
        </authorList>
    </citation>
    <scope>NUCLEOTIDE SEQUENCE [LARGE SCALE GENOMIC DNA]</scope>
    <source>
        <strain evidence="10 11">DSM 21619</strain>
    </source>
</reference>
<dbReference type="Proteomes" id="UP000199735">
    <property type="component" value="Unassembled WGS sequence"/>
</dbReference>
<name>A0AAX2EDP8_9BACI</name>
<accession>A0AAX2EDP8</accession>
<organism evidence="10 11">
    <name type="scientific">Terribacillus saccharophilus</name>
    <dbReference type="NCBI Taxonomy" id="361277"/>
    <lineage>
        <taxon>Bacteria</taxon>
        <taxon>Bacillati</taxon>
        <taxon>Bacillota</taxon>
        <taxon>Bacilli</taxon>
        <taxon>Bacillales</taxon>
        <taxon>Bacillaceae</taxon>
        <taxon>Terribacillus</taxon>
    </lineage>
</organism>
<keyword evidence="6" id="KW-0564">Palmitate</keyword>
<dbReference type="InterPro" id="IPR008844">
    <property type="entry name" value="Spore_GerAC-like"/>
</dbReference>
<feature type="domain" description="Spore germination protein N-terminal" evidence="9">
    <location>
        <begin position="19"/>
        <end position="189"/>
    </location>
</feature>
<dbReference type="Gene3D" id="3.30.300.210">
    <property type="entry name" value="Nutrient germinant receptor protein C, domain 3"/>
    <property type="match status" value="1"/>
</dbReference>
<sequence length="371" mass="42228">MQKVIIIFILLVMLCGCWDARPMKDVQLGILAAYDIDHGRYKNSILIPNIQKSGSGPTQPSPAFIYSANGNTPSEARKNLDNKLRNTYGPSQLDVVLFSEKLAKQNIYPYLDAFYRDPRMHLDAVLGLVRGDAAKLISTAPKSEVEKSEYVEGILESLVNTTELEEVNVDTINKYIYESGIDFVTPILKKTEKNDEVSYEGMAIFSDNKYSGVDIPPRLCTLSLLMRGIKGDRALITAKIRDNESQNPKNYTTIFVEKLKASMKVRPNGKNIHVYFNTKLIVDIEEYPADDFTLDDIPKVKKELEESLTHQAEEIFELTKEANGDIFGVGRTLHAFHNDIWKQLNWKEDFRKVQMHADIEVKVRTRGIYKK</sequence>
<dbReference type="RefSeq" id="WP_164493410.1">
    <property type="nucleotide sequence ID" value="NZ_FOCD01000001.1"/>
</dbReference>
<proteinExistence type="inferred from homology"/>
<evidence type="ECO:0000256" key="4">
    <source>
        <dbReference type="ARBA" id="ARBA00022729"/>
    </source>
</evidence>
<evidence type="ECO:0000256" key="1">
    <source>
        <dbReference type="ARBA" id="ARBA00004635"/>
    </source>
</evidence>
<dbReference type="InterPro" id="IPR038501">
    <property type="entry name" value="Spore_GerAC_C_sf"/>
</dbReference>
<dbReference type="EMBL" id="FOCD01000001">
    <property type="protein sequence ID" value="SEM86905.1"/>
    <property type="molecule type" value="Genomic_DNA"/>
</dbReference>
<keyword evidence="4" id="KW-0732">Signal</keyword>
<comment type="caution">
    <text evidence="10">The sequence shown here is derived from an EMBL/GenBank/DDBJ whole genome shotgun (WGS) entry which is preliminary data.</text>
</comment>
<dbReference type="NCBIfam" id="TIGR02887">
    <property type="entry name" value="spore_ger_x_C"/>
    <property type="match status" value="1"/>
</dbReference>
<evidence type="ECO:0000313" key="10">
    <source>
        <dbReference type="EMBL" id="SEM86905.1"/>
    </source>
</evidence>
<keyword evidence="7" id="KW-0449">Lipoprotein</keyword>
<protein>
    <submittedName>
        <fullName evidence="10">Germination protein, Ger(X)C family</fullName>
    </submittedName>
</protein>
<dbReference type="Pfam" id="PF25198">
    <property type="entry name" value="Spore_GerAC_N"/>
    <property type="match status" value="1"/>
</dbReference>
<comment type="similarity">
    <text evidence="2">Belongs to the GerABKC lipoprotein family.</text>
</comment>
<evidence type="ECO:0000256" key="2">
    <source>
        <dbReference type="ARBA" id="ARBA00007886"/>
    </source>
</evidence>
<evidence type="ECO:0000256" key="3">
    <source>
        <dbReference type="ARBA" id="ARBA00022544"/>
    </source>
</evidence>
<dbReference type="PANTHER" id="PTHR35789:SF1">
    <property type="entry name" value="SPORE GERMINATION PROTEIN B3"/>
    <property type="match status" value="1"/>
</dbReference>
<evidence type="ECO:0000259" key="8">
    <source>
        <dbReference type="Pfam" id="PF05504"/>
    </source>
</evidence>
<dbReference type="PANTHER" id="PTHR35789">
    <property type="entry name" value="SPORE GERMINATION PROTEIN B3"/>
    <property type="match status" value="1"/>
</dbReference>
<feature type="domain" description="Spore germination GerAC-like C-terminal" evidence="8">
    <location>
        <begin position="200"/>
        <end position="367"/>
    </location>
</feature>
<dbReference type="GO" id="GO:0016020">
    <property type="term" value="C:membrane"/>
    <property type="evidence" value="ECO:0007669"/>
    <property type="project" value="UniProtKB-SubCell"/>
</dbReference>
<dbReference type="InterPro" id="IPR046953">
    <property type="entry name" value="Spore_GerAC-like_C"/>
</dbReference>